<dbReference type="InterPro" id="IPR010349">
    <property type="entry name" value="Asparaginase_II"/>
</dbReference>
<proteinExistence type="predicted"/>
<gene>
    <name evidence="1" type="ORF">C8E99_1863</name>
</gene>
<dbReference type="EMBL" id="QREH01000001">
    <property type="protein sequence ID" value="REE04038.1"/>
    <property type="molecule type" value="Genomic_DNA"/>
</dbReference>
<dbReference type="Pfam" id="PF06089">
    <property type="entry name" value="Asparaginase_II"/>
    <property type="match status" value="1"/>
</dbReference>
<keyword evidence="2" id="KW-1185">Reference proteome</keyword>
<protein>
    <submittedName>
        <fullName evidence="1">Asparaginase</fullName>
    </submittedName>
</protein>
<dbReference type="PANTHER" id="PTHR42110:SF1">
    <property type="entry name" value="L-ASPARAGINASE, PUTATIVE (AFU_ORTHOLOGUE AFUA_3G11890)-RELATED"/>
    <property type="match status" value="1"/>
</dbReference>
<organism evidence="1 2">
    <name type="scientific">Citricoccus muralis</name>
    <dbReference type="NCBI Taxonomy" id="169134"/>
    <lineage>
        <taxon>Bacteria</taxon>
        <taxon>Bacillati</taxon>
        <taxon>Actinomycetota</taxon>
        <taxon>Actinomycetes</taxon>
        <taxon>Micrococcales</taxon>
        <taxon>Micrococcaceae</taxon>
        <taxon>Citricoccus</taxon>
    </lineage>
</organism>
<name>A0A3D9LCE8_9MICC</name>
<dbReference type="Proteomes" id="UP000256727">
    <property type="component" value="Unassembled WGS sequence"/>
</dbReference>
<evidence type="ECO:0000313" key="1">
    <source>
        <dbReference type="EMBL" id="REE04038.1"/>
    </source>
</evidence>
<accession>A0A3D9LCE8</accession>
<sequence>MLLKHDERMSFTNSMTTMPGASGTTPGIFAQRDAAELVYLTRNGQVESRHSGAAVVTGPDGGVLATVGPADAVVFGRSALKPLQAIASLRLGAPLESRHVAIAAGSHRGSSRHRALVREILAAADLDKSALQCPRAWPKDRRELLKMAARTRRPDGPRPNRLAFNCSGKHAAWLSACVAAGLETESYLEPDHPLQQEVLRVIEDYCGTEPVHIGVDGCGGPAPRLVLAGLARGFGRVASAPERAAQGLPIDDHAIQVAVSMLRHPWAVQGRNSSNTRIMRELGLLAKSGADGLLVVAAPDGTAVAVKTLDGASRANNLVALNLLARFAPDQVDLPALRKVLDAVTPTVLGRGQSVGRAELADPMLGVLSS</sequence>
<evidence type="ECO:0000313" key="2">
    <source>
        <dbReference type="Proteomes" id="UP000256727"/>
    </source>
</evidence>
<reference evidence="1 2" key="1">
    <citation type="submission" date="2018-07" db="EMBL/GenBank/DDBJ databases">
        <title>Sequencing the genomes of 1000 actinobacteria strains.</title>
        <authorList>
            <person name="Klenk H.-P."/>
        </authorList>
    </citation>
    <scope>NUCLEOTIDE SEQUENCE [LARGE SCALE GENOMIC DNA]</scope>
    <source>
        <strain evidence="1 2">DSM 14442</strain>
    </source>
</reference>
<dbReference type="AlphaFoldDB" id="A0A3D9LCE8"/>
<comment type="caution">
    <text evidence="1">The sequence shown here is derived from an EMBL/GenBank/DDBJ whole genome shotgun (WGS) entry which is preliminary data.</text>
</comment>
<dbReference type="PANTHER" id="PTHR42110">
    <property type="entry name" value="L-ASPARAGINASE, PUTATIVE (AFU_ORTHOLOGUE AFUA_3G11890)-RELATED"/>
    <property type="match status" value="1"/>
</dbReference>